<evidence type="ECO:0000259" key="5">
    <source>
        <dbReference type="Pfam" id="PF20990"/>
    </source>
</evidence>
<feature type="region of interest" description="Disordered" evidence="1">
    <location>
        <begin position="584"/>
        <end position="610"/>
    </location>
</feature>
<reference evidence="6" key="1">
    <citation type="submission" date="2023-06" db="EMBL/GenBank/DDBJ databases">
        <title>Sysu t00192.</title>
        <authorList>
            <person name="Gao L."/>
            <person name="Fang B.-Z."/>
            <person name="Li W.-J."/>
        </authorList>
    </citation>
    <scope>NUCLEOTIDE SEQUENCE</scope>
    <source>
        <strain evidence="6">SYSU T00192</strain>
    </source>
</reference>
<sequence length="610" mass="64363">MVRIVLSLLITLVAAFTPAAAHAAAPDGGRSVERWVATYALQEDGSARVSVEIDFDFGNEPGHGPYWQLPIRQGYDADWDRLYDITDVSASSPSGAPAKVYLEEGQYWLVVRVGDEGIGDVDGVQTYVLEYTVHHVMNETTADETDTGEAGDEFYWNAIGDGWETPVRDASVTVVGAADVVDAACWAGPSGADTACDGATVTGTDATFTQASLEPGEPFTVAVLYPSGTYDTAPALTESSDLAHAFRLNGWTVGGFLVLLLGGLAVLVRRIRGAGADVEYADFTPGVGPAVGDDAAVRRRDKRAPVAVAFAPPDGLRPGQLGTLIDEKADTRDVTATIVDLAVRGYLVVEEAGEKDYRFVKQREADEGLFPYEQMLFDAVFEGRSAVTLGELKTTFHADMQAVQKQLYRNVTNHGWFRGNPSHARGAWAGAGVALLVGGGFATLAAVMLGTTIALVPLAFVLLGLVVLATTSVAPARTAEGSRILAQTRGFELYLDKAEANQLRFEEGHDIFSRYLPYAIAFGVTEQWAKKFEQLAAQGVRLAEPTWYRGAAYGMFWMHAAGFGHRMDQFATLAGAAMSAPTPGSSGGSGFGGGGGFSGGGGGGGGGGGW</sequence>
<keyword evidence="2" id="KW-1133">Transmembrane helix</keyword>
<keyword evidence="3" id="KW-0732">Signal</keyword>
<gene>
    <name evidence="6" type="ORF">QQX09_12370</name>
</gene>
<dbReference type="InterPro" id="IPR048389">
    <property type="entry name" value="YciQ-like_C"/>
</dbReference>
<protein>
    <submittedName>
        <fullName evidence="6">DUF2207 domain-containing protein</fullName>
    </submittedName>
</protein>
<name>A0ABT8GBY7_9MICO</name>
<dbReference type="InterPro" id="IPR018702">
    <property type="entry name" value="DUF2207"/>
</dbReference>
<organism evidence="6 7">
    <name type="scientific">Demequina litoralis</name>
    <dbReference type="NCBI Taxonomy" id="3051660"/>
    <lineage>
        <taxon>Bacteria</taxon>
        <taxon>Bacillati</taxon>
        <taxon>Actinomycetota</taxon>
        <taxon>Actinomycetes</taxon>
        <taxon>Micrococcales</taxon>
        <taxon>Demequinaceae</taxon>
        <taxon>Demequina</taxon>
    </lineage>
</organism>
<feature type="signal peptide" evidence="3">
    <location>
        <begin position="1"/>
        <end position="23"/>
    </location>
</feature>
<feature type="transmembrane region" description="Helical" evidence="2">
    <location>
        <begin position="453"/>
        <end position="474"/>
    </location>
</feature>
<dbReference type="Pfam" id="PF09972">
    <property type="entry name" value="DUF2207"/>
    <property type="match status" value="1"/>
</dbReference>
<evidence type="ECO:0000259" key="4">
    <source>
        <dbReference type="Pfam" id="PF09972"/>
    </source>
</evidence>
<keyword evidence="2" id="KW-0812">Transmembrane</keyword>
<comment type="caution">
    <text evidence="6">The sequence shown here is derived from an EMBL/GenBank/DDBJ whole genome shotgun (WGS) entry which is preliminary data.</text>
</comment>
<dbReference type="Proteomes" id="UP001172728">
    <property type="component" value="Unassembled WGS sequence"/>
</dbReference>
<accession>A0ABT8GBY7</accession>
<evidence type="ECO:0000256" key="3">
    <source>
        <dbReference type="SAM" id="SignalP"/>
    </source>
</evidence>
<feature type="transmembrane region" description="Helical" evidence="2">
    <location>
        <begin position="248"/>
        <end position="268"/>
    </location>
</feature>
<proteinExistence type="predicted"/>
<feature type="domain" description="DUF2207" evidence="4">
    <location>
        <begin position="32"/>
        <end position="224"/>
    </location>
</feature>
<feature type="compositionally biased region" description="Gly residues" evidence="1">
    <location>
        <begin position="585"/>
        <end position="610"/>
    </location>
</feature>
<dbReference type="EMBL" id="JAUHPW010000010">
    <property type="protein sequence ID" value="MDN4476653.1"/>
    <property type="molecule type" value="Genomic_DNA"/>
</dbReference>
<feature type="chain" id="PRO_5045959133" evidence="3">
    <location>
        <begin position="24"/>
        <end position="610"/>
    </location>
</feature>
<feature type="domain" description="Predicted membrane protein YciQ-like C-terminal" evidence="5">
    <location>
        <begin position="310"/>
        <end position="532"/>
    </location>
</feature>
<dbReference type="RefSeq" id="WP_301135196.1">
    <property type="nucleotide sequence ID" value="NZ_JAUHPW010000010.1"/>
</dbReference>
<evidence type="ECO:0000313" key="7">
    <source>
        <dbReference type="Proteomes" id="UP001172728"/>
    </source>
</evidence>
<keyword evidence="2" id="KW-0472">Membrane</keyword>
<evidence type="ECO:0000256" key="1">
    <source>
        <dbReference type="SAM" id="MobiDB-lite"/>
    </source>
</evidence>
<evidence type="ECO:0000313" key="6">
    <source>
        <dbReference type="EMBL" id="MDN4476653.1"/>
    </source>
</evidence>
<keyword evidence="7" id="KW-1185">Reference proteome</keyword>
<evidence type="ECO:0000256" key="2">
    <source>
        <dbReference type="SAM" id="Phobius"/>
    </source>
</evidence>
<feature type="transmembrane region" description="Helical" evidence="2">
    <location>
        <begin position="427"/>
        <end position="447"/>
    </location>
</feature>
<dbReference type="Pfam" id="PF20990">
    <property type="entry name" value="DUF2207_C"/>
    <property type="match status" value="1"/>
</dbReference>